<dbReference type="CDD" id="cd00118">
    <property type="entry name" value="LysM"/>
    <property type="match status" value="1"/>
</dbReference>
<protein>
    <submittedName>
        <fullName evidence="3">LysM peptidoglycan-binding domain-containing protein</fullName>
    </submittedName>
</protein>
<comment type="caution">
    <text evidence="3">The sequence shown here is derived from an EMBL/GenBank/DDBJ whole genome shotgun (WGS) entry which is preliminary data.</text>
</comment>
<dbReference type="AlphaFoldDB" id="A0A412ID32"/>
<keyword evidence="1" id="KW-0812">Transmembrane</keyword>
<dbReference type="OrthoDB" id="1716479at2"/>
<keyword evidence="1" id="KW-0472">Membrane</keyword>
<evidence type="ECO:0000256" key="1">
    <source>
        <dbReference type="SAM" id="Phobius"/>
    </source>
</evidence>
<feature type="domain" description="LysM" evidence="2">
    <location>
        <begin position="52"/>
        <end position="101"/>
    </location>
</feature>
<dbReference type="InterPro" id="IPR018392">
    <property type="entry name" value="LysM"/>
</dbReference>
<accession>A0A412ID32</accession>
<evidence type="ECO:0000259" key="2">
    <source>
        <dbReference type="Pfam" id="PF01476"/>
    </source>
</evidence>
<reference evidence="3 4" key="1">
    <citation type="submission" date="2018-08" db="EMBL/GenBank/DDBJ databases">
        <title>A genome reference for cultivated species of the human gut microbiota.</title>
        <authorList>
            <person name="Zou Y."/>
            <person name="Xue W."/>
            <person name="Luo G."/>
        </authorList>
    </citation>
    <scope>NUCLEOTIDE SEQUENCE [LARGE SCALE GENOMIC DNA]</scope>
    <source>
        <strain evidence="3 4">AF22-21</strain>
    </source>
</reference>
<gene>
    <name evidence="3" type="ORF">DWX94_14500</name>
</gene>
<organism evidence="3 4">
    <name type="scientific">Coprococcus eutactus</name>
    <dbReference type="NCBI Taxonomy" id="33043"/>
    <lineage>
        <taxon>Bacteria</taxon>
        <taxon>Bacillati</taxon>
        <taxon>Bacillota</taxon>
        <taxon>Clostridia</taxon>
        <taxon>Lachnospirales</taxon>
        <taxon>Lachnospiraceae</taxon>
        <taxon>Coprococcus</taxon>
    </lineage>
</organism>
<name>A0A412ID32_9FIRM</name>
<evidence type="ECO:0000313" key="4">
    <source>
        <dbReference type="Proteomes" id="UP000283295"/>
    </source>
</evidence>
<evidence type="ECO:0000313" key="3">
    <source>
        <dbReference type="EMBL" id="RGS34773.1"/>
    </source>
</evidence>
<dbReference type="Proteomes" id="UP000283295">
    <property type="component" value="Unassembled WGS sequence"/>
</dbReference>
<dbReference type="InterPro" id="IPR036779">
    <property type="entry name" value="LysM_dom_sf"/>
</dbReference>
<keyword evidence="1" id="KW-1133">Transmembrane helix</keyword>
<dbReference type="Gene3D" id="3.10.350.10">
    <property type="entry name" value="LysM domain"/>
    <property type="match status" value="1"/>
</dbReference>
<sequence>MNKLFNIISSKKISIIITIIVISILYLAVTHNDASEADATNASTKYYTCISIKAGDSLWDIADEYMTDEYISKQEYIDEVVSINKLDDESSITAGCNLVVPYYKVSEFN</sequence>
<feature type="transmembrane region" description="Helical" evidence="1">
    <location>
        <begin position="12"/>
        <end position="29"/>
    </location>
</feature>
<dbReference type="EMBL" id="QRVK01000090">
    <property type="protein sequence ID" value="RGS34773.1"/>
    <property type="molecule type" value="Genomic_DNA"/>
</dbReference>
<proteinExistence type="predicted"/>
<dbReference type="Pfam" id="PF01476">
    <property type="entry name" value="LysM"/>
    <property type="match status" value="1"/>
</dbReference>